<evidence type="ECO:0000259" key="1">
    <source>
        <dbReference type="Pfam" id="PF13511"/>
    </source>
</evidence>
<sequence>MRQIVILLFLQGMKLTMKINSKLIILLSCLATPSYAEKIYTWQDENGVTHFSQDKPKGKSAKLVDFEAPPPVDALPAPHKSTVANSSSNKSENMISGNWITQPNIGRQATLILKPNGLFSYKRVRDTKNSTELSGNWVYEEGFLMLKGRNKIIIRRGKSSTESTFEEIDGQVLSLTKDKLNVIIDDTSYFLMRF</sequence>
<dbReference type="InterPro" id="IPR025392">
    <property type="entry name" value="DUF4124"/>
</dbReference>
<protein>
    <submittedName>
        <fullName evidence="2">DUF4124 domain-containing protein</fullName>
    </submittedName>
</protein>
<evidence type="ECO:0000313" key="2">
    <source>
        <dbReference type="EMBL" id="RJG42375.1"/>
    </source>
</evidence>
<dbReference type="EMBL" id="QZCH01000018">
    <property type="protein sequence ID" value="RJG42375.1"/>
    <property type="molecule type" value="Genomic_DNA"/>
</dbReference>
<accession>A0A418YD04</accession>
<reference evidence="2 3" key="1">
    <citation type="submission" date="2018-09" db="EMBL/GenBank/DDBJ databases">
        <authorList>
            <person name="Wang F."/>
        </authorList>
    </citation>
    <scope>NUCLEOTIDE SEQUENCE [LARGE SCALE GENOMIC DNA]</scope>
    <source>
        <strain evidence="2 3">PLHSC7-2</strain>
    </source>
</reference>
<proteinExistence type="predicted"/>
<comment type="caution">
    <text evidence="2">The sequence shown here is derived from an EMBL/GenBank/DDBJ whole genome shotgun (WGS) entry which is preliminary data.</text>
</comment>
<keyword evidence="3" id="KW-1185">Reference proteome</keyword>
<dbReference type="AlphaFoldDB" id="A0A418YD04"/>
<organism evidence="2 3">
    <name type="scientific">Motilimonas pumila</name>
    <dbReference type="NCBI Taxonomy" id="2303987"/>
    <lineage>
        <taxon>Bacteria</taxon>
        <taxon>Pseudomonadati</taxon>
        <taxon>Pseudomonadota</taxon>
        <taxon>Gammaproteobacteria</taxon>
        <taxon>Alteromonadales</taxon>
        <taxon>Alteromonadales genera incertae sedis</taxon>
        <taxon>Motilimonas</taxon>
    </lineage>
</organism>
<feature type="domain" description="DUF4124" evidence="1">
    <location>
        <begin position="26"/>
        <end position="78"/>
    </location>
</feature>
<dbReference type="Proteomes" id="UP000283255">
    <property type="component" value="Unassembled WGS sequence"/>
</dbReference>
<reference evidence="2 3" key="2">
    <citation type="submission" date="2019-01" db="EMBL/GenBank/DDBJ databases">
        <title>Motilimonas pumilus sp. nov., isolated from the gut of sea cucumber (Apostichopus japonicus).</title>
        <authorList>
            <person name="Wang F.-Q."/>
            <person name="Ren L.-H."/>
            <person name="Lin Y.-W."/>
            <person name="Sun G.-H."/>
            <person name="Du Z.-J."/>
            <person name="Zhao J.-X."/>
            <person name="Liu X.-J."/>
            <person name="Liu L.-J."/>
        </authorList>
    </citation>
    <scope>NUCLEOTIDE SEQUENCE [LARGE SCALE GENOMIC DNA]</scope>
    <source>
        <strain evidence="2 3">PLHSC7-2</strain>
    </source>
</reference>
<gene>
    <name evidence="2" type="ORF">D1Z90_13940</name>
</gene>
<evidence type="ECO:0000313" key="3">
    <source>
        <dbReference type="Proteomes" id="UP000283255"/>
    </source>
</evidence>
<name>A0A418YD04_9GAMM</name>
<dbReference type="Pfam" id="PF13511">
    <property type="entry name" value="DUF4124"/>
    <property type="match status" value="1"/>
</dbReference>